<dbReference type="InterPro" id="IPR017517">
    <property type="entry name" value="Maleyloyr_isom"/>
</dbReference>
<reference evidence="2 3" key="1">
    <citation type="submission" date="2017-05" db="EMBL/GenBank/DDBJ databases">
        <title>Biotechnological potential of actinobacteria isolated from South African environments.</title>
        <authorList>
            <person name="Le Roes-Hill M."/>
            <person name="Prins A."/>
            <person name="Durrell K.A."/>
        </authorList>
    </citation>
    <scope>NUCLEOTIDE SEQUENCE [LARGE SCALE GENOMIC DNA]</scope>
    <source>
        <strain evidence="2">BS2</strain>
    </source>
</reference>
<dbReference type="InterPro" id="IPR034660">
    <property type="entry name" value="DinB/YfiT-like"/>
</dbReference>
<proteinExistence type="predicted"/>
<keyword evidence="3" id="KW-1185">Reference proteome</keyword>
<evidence type="ECO:0000313" key="2">
    <source>
        <dbReference type="EMBL" id="OUC77989.1"/>
    </source>
</evidence>
<evidence type="ECO:0000313" key="3">
    <source>
        <dbReference type="Proteomes" id="UP000194632"/>
    </source>
</evidence>
<dbReference type="SUPFAM" id="SSF109854">
    <property type="entry name" value="DinB/YfiT-like putative metalloenzymes"/>
    <property type="match status" value="1"/>
</dbReference>
<organism evidence="2 3">
    <name type="scientific">Gordonia lacunae</name>
    <dbReference type="NCBI Taxonomy" id="417102"/>
    <lineage>
        <taxon>Bacteria</taxon>
        <taxon>Bacillati</taxon>
        <taxon>Actinomycetota</taxon>
        <taxon>Actinomycetes</taxon>
        <taxon>Mycobacteriales</taxon>
        <taxon>Gordoniaceae</taxon>
        <taxon>Gordonia</taxon>
    </lineage>
</organism>
<dbReference type="RefSeq" id="WP_086536069.1">
    <property type="nucleotide sequence ID" value="NZ_NGFO01000016.1"/>
</dbReference>
<accession>A0A2C9ZKR8</accession>
<feature type="domain" description="Mycothiol-dependent maleylpyruvate isomerase metal-binding" evidence="1">
    <location>
        <begin position="10"/>
        <end position="124"/>
    </location>
</feature>
<dbReference type="InterPro" id="IPR024344">
    <property type="entry name" value="MDMPI_metal-binding"/>
</dbReference>
<dbReference type="Pfam" id="PF11716">
    <property type="entry name" value="MDMPI_N"/>
    <property type="match status" value="1"/>
</dbReference>
<dbReference type="EMBL" id="NGFO01000016">
    <property type="protein sequence ID" value="OUC77989.1"/>
    <property type="molecule type" value="Genomic_DNA"/>
</dbReference>
<dbReference type="Proteomes" id="UP000194632">
    <property type="component" value="Unassembled WGS sequence"/>
</dbReference>
<dbReference type="GO" id="GO:0046872">
    <property type="term" value="F:metal ion binding"/>
    <property type="evidence" value="ECO:0007669"/>
    <property type="project" value="InterPro"/>
</dbReference>
<dbReference type="STRING" id="417102.CA982_14890"/>
<name>A0A2C9ZKR8_9ACTN</name>
<sequence>MSHAGVEASRTLAAEYASIIRGLTPAEWSASSRCAGWSVKNLVAHTGSNFAAIVNPAEPDPSVPPPTTAEELQDRLVDERWDWTPTQVADEFLSTVGPAMDVLSAMQDPAIASTPMTLTDLGTYETHQLSDAFAFDMWCHMYVDLLAPEGPVSRPVDGSQEALLGAAIGWMLAGLPQMCPTVNTALDGRTIGLRLTGPGGGEWSLHPGATLLSVGSGLERTDTVITSSAADFVLWGTTRSPWRDHVSIHGDDTHAARVLDTLDIV</sequence>
<dbReference type="OrthoDB" id="154293at2"/>
<dbReference type="Gene3D" id="1.20.120.450">
    <property type="entry name" value="dinb family like domain"/>
    <property type="match status" value="1"/>
</dbReference>
<dbReference type="AlphaFoldDB" id="A0A2C9ZKR8"/>
<evidence type="ECO:0000259" key="1">
    <source>
        <dbReference type="Pfam" id="PF11716"/>
    </source>
</evidence>
<dbReference type="NCBIfam" id="TIGR03083">
    <property type="entry name" value="maleylpyruvate isomerase family mycothiol-dependent enzyme"/>
    <property type="match status" value="1"/>
</dbReference>
<comment type="caution">
    <text evidence="2">The sequence shown here is derived from an EMBL/GenBank/DDBJ whole genome shotgun (WGS) entry which is preliminary data.</text>
</comment>
<gene>
    <name evidence="2" type="ORF">CA982_14890</name>
</gene>
<protein>
    <recommendedName>
        <fullName evidence="1">Mycothiol-dependent maleylpyruvate isomerase metal-binding domain-containing protein</fullName>
    </recommendedName>
</protein>